<feature type="domain" description="Helix-turn-helix" evidence="1">
    <location>
        <begin position="25"/>
        <end position="72"/>
    </location>
</feature>
<dbReference type="InterPro" id="IPR041657">
    <property type="entry name" value="HTH_17"/>
</dbReference>
<organism evidence="2 3">
    <name type="scientific">Croceitalea marina</name>
    <dbReference type="NCBI Taxonomy" id="1775166"/>
    <lineage>
        <taxon>Bacteria</taxon>
        <taxon>Pseudomonadati</taxon>
        <taxon>Bacteroidota</taxon>
        <taxon>Flavobacteriia</taxon>
        <taxon>Flavobacteriales</taxon>
        <taxon>Flavobacteriaceae</taxon>
        <taxon>Croceitalea</taxon>
    </lineage>
</organism>
<sequence>MEEEKNLVELLKDIKGLLAHTKKVMNVDDLVKYTGLSKSKIYKLTQLKLIPMGNNKHIRQKFFDKETIDAWLLGEPNLSEKHLEEEFDKQLFGNKKYRFNQEDTNIKS</sequence>
<name>A0ABW5MZS8_9FLAO</name>
<proteinExistence type="predicted"/>
<dbReference type="EMBL" id="JBHULB010000077">
    <property type="protein sequence ID" value="MFD2588326.1"/>
    <property type="molecule type" value="Genomic_DNA"/>
</dbReference>
<evidence type="ECO:0000313" key="2">
    <source>
        <dbReference type="EMBL" id="MFD2588326.1"/>
    </source>
</evidence>
<evidence type="ECO:0000313" key="3">
    <source>
        <dbReference type="Proteomes" id="UP001597526"/>
    </source>
</evidence>
<dbReference type="Proteomes" id="UP001597526">
    <property type="component" value="Unassembled WGS sequence"/>
</dbReference>
<keyword evidence="3" id="KW-1185">Reference proteome</keyword>
<gene>
    <name evidence="2" type="ORF">ACFSQJ_15410</name>
</gene>
<accession>A0ABW5MZS8</accession>
<protein>
    <submittedName>
        <fullName evidence="2">Helix-turn-helix transcriptional regulator</fullName>
    </submittedName>
</protein>
<reference evidence="3" key="1">
    <citation type="journal article" date="2019" name="Int. J. Syst. Evol. Microbiol.">
        <title>The Global Catalogue of Microorganisms (GCM) 10K type strain sequencing project: providing services to taxonomists for standard genome sequencing and annotation.</title>
        <authorList>
            <consortium name="The Broad Institute Genomics Platform"/>
            <consortium name="The Broad Institute Genome Sequencing Center for Infectious Disease"/>
            <person name="Wu L."/>
            <person name="Ma J."/>
        </authorList>
    </citation>
    <scope>NUCLEOTIDE SEQUENCE [LARGE SCALE GENOMIC DNA]</scope>
    <source>
        <strain evidence="3">KCTC 52368</strain>
    </source>
</reference>
<comment type="caution">
    <text evidence="2">The sequence shown here is derived from an EMBL/GenBank/DDBJ whole genome shotgun (WGS) entry which is preliminary data.</text>
</comment>
<dbReference type="Pfam" id="PF12728">
    <property type="entry name" value="HTH_17"/>
    <property type="match status" value="1"/>
</dbReference>
<evidence type="ECO:0000259" key="1">
    <source>
        <dbReference type="Pfam" id="PF12728"/>
    </source>
</evidence>
<dbReference type="RefSeq" id="WP_377767857.1">
    <property type="nucleotide sequence ID" value="NZ_JBHULB010000077.1"/>
</dbReference>